<organism evidence="2 3">
    <name type="scientific">Austropuccinia psidii MF-1</name>
    <dbReference type="NCBI Taxonomy" id="1389203"/>
    <lineage>
        <taxon>Eukaryota</taxon>
        <taxon>Fungi</taxon>
        <taxon>Dikarya</taxon>
        <taxon>Basidiomycota</taxon>
        <taxon>Pucciniomycotina</taxon>
        <taxon>Pucciniomycetes</taxon>
        <taxon>Pucciniales</taxon>
        <taxon>Sphaerophragmiaceae</taxon>
        <taxon>Austropuccinia</taxon>
    </lineage>
</organism>
<dbReference type="EMBL" id="AVOT02035445">
    <property type="protein sequence ID" value="MBW0529804.1"/>
    <property type="molecule type" value="Genomic_DNA"/>
</dbReference>
<evidence type="ECO:0000259" key="1">
    <source>
        <dbReference type="Pfam" id="PF07727"/>
    </source>
</evidence>
<comment type="caution">
    <text evidence="2">The sequence shown here is derived from an EMBL/GenBank/DDBJ whole genome shotgun (WGS) entry which is preliminary data.</text>
</comment>
<accession>A0A9Q3EZG4</accession>
<evidence type="ECO:0000313" key="3">
    <source>
        <dbReference type="Proteomes" id="UP000765509"/>
    </source>
</evidence>
<dbReference type="Pfam" id="PF07727">
    <property type="entry name" value="RVT_2"/>
    <property type="match status" value="1"/>
</dbReference>
<protein>
    <recommendedName>
        <fullName evidence="1">Reverse transcriptase Ty1/copia-type domain-containing protein</fullName>
    </recommendedName>
</protein>
<gene>
    <name evidence="2" type="ORF">O181_069519</name>
</gene>
<dbReference type="Proteomes" id="UP000765509">
    <property type="component" value="Unassembled WGS sequence"/>
</dbReference>
<reference evidence="2" key="1">
    <citation type="submission" date="2021-03" db="EMBL/GenBank/DDBJ databases">
        <title>Draft genome sequence of rust myrtle Austropuccinia psidii MF-1, a brazilian biotype.</title>
        <authorList>
            <person name="Quecine M.C."/>
            <person name="Pachon D.M.R."/>
            <person name="Bonatelli M.L."/>
            <person name="Correr F.H."/>
            <person name="Franceschini L.M."/>
            <person name="Leite T.F."/>
            <person name="Margarido G.R.A."/>
            <person name="Almeida C.A."/>
            <person name="Ferrarezi J.A."/>
            <person name="Labate C.A."/>
        </authorList>
    </citation>
    <scope>NUCLEOTIDE SEQUENCE</scope>
    <source>
        <strain evidence="2">MF-1</strain>
    </source>
</reference>
<name>A0A9Q3EZG4_9BASI</name>
<keyword evidence="3" id="KW-1185">Reference proteome</keyword>
<feature type="domain" description="Reverse transcriptase Ty1/copia-type" evidence="1">
    <location>
        <begin position="25"/>
        <end position="129"/>
    </location>
</feature>
<dbReference type="AlphaFoldDB" id="A0A9Q3EZG4"/>
<dbReference type="InterPro" id="IPR013103">
    <property type="entry name" value="RVT_2"/>
</dbReference>
<proteinExistence type="predicted"/>
<dbReference type="OrthoDB" id="3768101at2759"/>
<evidence type="ECO:0000313" key="2">
    <source>
        <dbReference type="EMBL" id="MBW0529804.1"/>
    </source>
</evidence>
<sequence>MNSIKKDKCSWVIGEELQNMERMDVFEIAPWDKARRFINGGWIFTKKIDNLSGQVRYKARYVARGNKQCYNKEYKETFAPTATCSALHMLLTWAAKHNWLVHSFDFTAAYLNAPIDMEVWIKPPEGMNVPPNMGC</sequence>